<dbReference type="Proteomes" id="UP000572212">
    <property type="component" value="Unassembled WGS sequence"/>
</dbReference>
<feature type="transmembrane region" description="Helical" evidence="1">
    <location>
        <begin position="6"/>
        <end position="28"/>
    </location>
</feature>
<name>A0A841RRX5_9BACI</name>
<evidence type="ECO:0000313" key="2">
    <source>
        <dbReference type="EMBL" id="MBB6514413.1"/>
    </source>
</evidence>
<dbReference type="RefSeq" id="WP_184251283.1">
    <property type="nucleotide sequence ID" value="NZ_BAAACU010000008.1"/>
</dbReference>
<dbReference type="AlphaFoldDB" id="A0A841RRX5"/>
<evidence type="ECO:0000313" key="3">
    <source>
        <dbReference type="Proteomes" id="UP000572212"/>
    </source>
</evidence>
<sequence length="65" mass="6993">MTTNLLIGILSSVIATVLVGGATYKYILKKKDKNSGIRQENGDNQIALQKSKQNTINIGGDTSKK</sequence>
<evidence type="ECO:0000256" key="1">
    <source>
        <dbReference type="SAM" id="Phobius"/>
    </source>
</evidence>
<keyword evidence="1" id="KW-0472">Membrane</keyword>
<reference evidence="2 3" key="1">
    <citation type="submission" date="2020-08" db="EMBL/GenBank/DDBJ databases">
        <title>Genomic Encyclopedia of Type Strains, Phase IV (KMG-IV): sequencing the most valuable type-strain genomes for metagenomic binning, comparative biology and taxonomic classification.</title>
        <authorList>
            <person name="Goeker M."/>
        </authorList>
    </citation>
    <scope>NUCLEOTIDE SEQUENCE [LARGE SCALE GENOMIC DNA]</scope>
    <source>
        <strain evidence="2 3">DSM 11805</strain>
    </source>
</reference>
<proteinExistence type="predicted"/>
<comment type="caution">
    <text evidence="2">The sequence shown here is derived from an EMBL/GenBank/DDBJ whole genome shotgun (WGS) entry which is preliminary data.</text>
</comment>
<organism evidence="2 3">
    <name type="scientific">Gracilibacillus halotolerans</name>
    <dbReference type="NCBI Taxonomy" id="74386"/>
    <lineage>
        <taxon>Bacteria</taxon>
        <taxon>Bacillati</taxon>
        <taxon>Bacillota</taxon>
        <taxon>Bacilli</taxon>
        <taxon>Bacillales</taxon>
        <taxon>Bacillaceae</taxon>
        <taxon>Gracilibacillus</taxon>
    </lineage>
</organism>
<keyword evidence="3" id="KW-1185">Reference proteome</keyword>
<dbReference type="EMBL" id="JACHON010000039">
    <property type="protein sequence ID" value="MBB6514413.1"/>
    <property type="molecule type" value="Genomic_DNA"/>
</dbReference>
<gene>
    <name evidence="2" type="ORF">GGQ92_003249</name>
</gene>
<keyword evidence="1" id="KW-1133">Transmembrane helix</keyword>
<protein>
    <submittedName>
        <fullName evidence="2">NifU-like protein involved in Fe-S cluster formation</fullName>
    </submittedName>
</protein>
<accession>A0A841RRX5</accession>
<keyword evidence="1" id="KW-0812">Transmembrane</keyword>